<evidence type="ECO:0000256" key="9">
    <source>
        <dbReference type="ARBA" id="ARBA00029447"/>
    </source>
</evidence>
<dbReference type="SUPFAM" id="SSF58104">
    <property type="entry name" value="Methyl-accepting chemotaxis protein (MCP) signaling domain"/>
    <property type="match status" value="1"/>
</dbReference>
<evidence type="ECO:0000256" key="8">
    <source>
        <dbReference type="ARBA" id="ARBA00023224"/>
    </source>
</evidence>
<dbReference type="CDD" id="cd06225">
    <property type="entry name" value="HAMP"/>
    <property type="match status" value="1"/>
</dbReference>
<keyword evidence="2" id="KW-1003">Cell membrane</keyword>
<dbReference type="SMART" id="SM00283">
    <property type="entry name" value="MA"/>
    <property type="match status" value="1"/>
</dbReference>
<evidence type="ECO:0000256" key="4">
    <source>
        <dbReference type="ARBA" id="ARBA00022500"/>
    </source>
</evidence>
<name>A0ABW4B071_9GAMM</name>
<organism evidence="14 15">
    <name type="scientific">Rhodanobacter aciditrophus</name>
    <dbReference type="NCBI Taxonomy" id="1623218"/>
    <lineage>
        <taxon>Bacteria</taxon>
        <taxon>Pseudomonadati</taxon>
        <taxon>Pseudomonadota</taxon>
        <taxon>Gammaproteobacteria</taxon>
        <taxon>Lysobacterales</taxon>
        <taxon>Rhodanobacteraceae</taxon>
        <taxon>Rhodanobacter</taxon>
    </lineage>
</organism>
<feature type="transmembrane region" description="Helical" evidence="11">
    <location>
        <begin position="6"/>
        <end position="30"/>
    </location>
</feature>
<evidence type="ECO:0000256" key="2">
    <source>
        <dbReference type="ARBA" id="ARBA00022475"/>
    </source>
</evidence>
<feature type="domain" description="Methyl-accepting transducer" evidence="12">
    <location>
        <begin position="352"/>
        <end position="588"/>
    </location>
</feature>
<dbReference type="Gene3D" id="1.10.287.950">
    <property type="entry name" value="Methyl-accepting chemotaxis protein"/>
    <property type="match status" value="1"/>
</dbReference>
<dbReference type="SMART" id="SM00304">
    <property type="entry name" value="HAMP"/>
    <property type="match status" value="1"/>
</dbReference>
<dbReference type="PANTHER" id="PTHR32089:SF39">
    <property type="entry name" value="METHYL-ACCEPTING CHEMOTAXIS PROTEIN HLYB"/>
    <property type="match status" value="1"/>
</dbReference>
<dbReference type="RefSeq" id="WP_377366085.1">
    <property type="nucleotide sequence ID" value="NZ_JBHTMN010000007.1"/>
</dbReference>
<dbReference type="EMBL" id="JBHTMN010000007">
    <property type="protein sequence ID" value="MFD1382906.1"/>
    <property type="molecule type" value="Genomic_DNA"/>
</dbReference>
<keyword evidence="5 11" id="KW-0812">Transmembrane</keyword>
<evidence type="ECO:0000256" key="7">
    <source>
        <dbReference type="ARBA" id="ARBA00023136"/>
    </source>
</evidence>
<keyword evidence="4" id="KW-0145">Chemotaxis</keyword>
<dbReference type="InterPro" id="IPR004089">
    <property type="entry name" value="MCPsignal_dom"/>
</dbReference>
<dbReference type="Pfam" id="PF00672">
    <property type="entry name" value="HAMP"/>
    <property type="match status" value="1"/>
</dbReference>
<dbReference type="PROSITE" id="PS50111">
    <property type="entry name" value="CHEMOTAXIS_TRANSDUC_2"/>
    <property type="match status" value="1"/>
</dbReference>
<dbReference type="Proteomes" id="UP001597059">
    <property type="component" value="Unassembled WGS sequence"/>
</dbReference>
<evidence type="ECO:0000256" key="1">
    <source>
        <dbReference type="ARBA" id="ARBA00004651"/>
    </source>
</evidence>
<keyword evidence="8 10" id="KW-0807">Transducer</keyword>
<evidence type="ECO:0000256" key="6">
    <source>
        <dbReference type="ARBA" id="ARBA00022989"/>
    </source>
</evidence>
<dbReference type="PROSITE" id="PS50885">
    <property type="entry name" value="HAMP"/>
    <property type="match status" value="1"/>
</dbReference>
<comment type="caution">
    <text evidence="14">The sequence shown here is derived from an EMBL/GenBank/DDBJ whole genome shotgun (WGS) entry which is preliminary data.</text>
</comment>
<feature type="domain" description="HAMP" evidence="13">
    <location>
        <begin position="293"/>
        <end position="347"/>
    </location>
</feature>
<keyword evidence="6 11" id="KW-1133">Transmembrane helix</keyword>
<evidence type="ECO:0000313" key="14">
    <source>
        <dbReference type="EMBL" id="MFD1382906.1"/>
    </source>
</evidence>
<dbReference type="Pfam" id="PF00015">
    <property type="entry name" value="MCPsignal"/>
    <property type="match status" value="1"/>
</dbReference>
<gene>
    <name evidence="14" type="ORF">ACFQ45_05995</name>
</gene>
<dbReference type="CDD" id="cd12912">
    <property type="entry name" value="PDC2_MCP_like"/>
    <property type="match status" value="1"/>
</dbReference>
<evidence type="ECO:0000259" key="12">
    <source>
        <dbReference type="PROSITE" id="PS50111"/>
    </source>
</evidence>
<evidence type="ECO:0000259" key="13">
    <source>
        <dbReference type="PROSITE" id="PS50885"/>
    </source>
</evidence>
<comment type="subcellular location">
    <subcellularLocation>
        <location evidence="1">Cell membrane</location>
        <topology evidence="1">Multi-pass membrane protein</topology>
    </subcellularLocation>
</comment>
<protein>
    <submittedName>
        <fullName evidence="14">Methyl-accepting chemotaxis protein</fullName>
    </submittedName>
</protein>
<keyword evidence="7 11" id="KW-0472">Membrane</keyword>
<dbReference type="Gene3D" id="3.30.450.20">
    <property type="entry name" value="PAS domain"/>
    <property type="match status" value="1"/>
</dbReference>
<evidence type="ECO:0000256" key="11">
    <source>
        <dbReference type="SAM" id="Phobius"/>
    </source>
</evidence>
<evidence type="ECO:0000256" key="10">
    <source>
        <dbReference type="PROSITE-ProRule" id="PRU00284"/>
    </source>
</evidence>
<evidence type="ECO:0000256" key="3">
    <source>
        <dbReference type="ARBA" id="ARBA00022481"/>
    </source>
</evidence>
<accession>A0ABW4B071</accession>
<keyword evidence="15" id="KW-1185">Reference proteome</keyword>
<sequence length="624" mass="67969">MKLKSLLSVSLIAAISLPVILTTLLFAYFIKSDLTQKVTETDLPTALGEVKNAIELELSRSILPSHGISQNTFITDWIASGEPQNGLPAVQRYLTQVNRTNNGLTAFIVSGQTGHYYTQDGLVRTLGASDTWFDAFINSNAPYELSIDTDKNLDTVAVFTNYAVTVKGKRVALAGIGKSLDAMSKMIQQYQIAESGIVFLVDAKGEIKVHPDKSKVGNTFPLTGLIDQVQTVSKDGIEIVESATKLDSLDWYVVTEVPAKELFGSIQSAIMFNAGVGAVIVLFGLLGVRFLSNVIFKPVESITHAVTQLNDQDGDLTARLNIKENHEIGVLAREFDRFIAQIHDMLKQVSNTSERVRETSHHVYHNINTAHDLSDRQSHSTTSVAAAASEMEMTIKDISENAESASSAANTTDQAAREGMRFLSATIEQMQTLEAMMGDSVNNVNELSLEIQSITQVLDVIRGISEQTNLLALNAAIEAARAGEQGRGFAVVADEVRTLAQRTAESTQEIDKMIETLKSKAEQTVKTINAGSQSTQETSTRLRETGATLKDITTEVEKVSEMSHQVATATREQANATEEITRNIVIISDTSNDTMSSMKASYQLCNELDEHAASLTKAVNHFTL</sequence>
<evidence type="ECO:0000256" key="5">
    <source>
        <dbReference type="ARBA" id="ARBA00022692"/>
    </source>
</evidence>
<dbReference type="PANTHER" id="PTHR32089">
    <property type="entry name" value="METHYL-ACCEPTING CHEMOTAXIS PROTEIN MCPB"/>
    <property type="match status" value="1"/>
</dbReference>
<dbReference type="CDD" id="cd11386">
    <property type="entry name" value="MCP_signal"/>
    <property type="match status" value="1"/>
</dbReference>
<comment type="similarity">
    <text evidence="9">Belongs to the methyl-accepting chemotaxis (MCP) protein family.</text>
</comment>
<evidence type="ECO:0000313" key="15">
    <source>
        <dbReference type="Proteomes" id="UP001597059"/>
    </source>
</evidence>
<keyword evidence="3" id="KW-0488">Methylation</keyword>
<reference evidence="15" key="1">
    <citation type="journal article" date="2019" name="Int. J. Syst. Evol. Microbiol.">
        <title>The Global Catalogue of Microorganisms (GCM) 10K type strain sequencing project: providing services to taxonomists for standard genome sequencing and annotation.</title>
        <authorList>
            <consortium name="The Broad Institute Genomics Platform"/>
            <consortium name="The Broad Institute Genome Sequencing Center for Infectious Disease"/>
            <person name="Wu L."/>
            <person name="Ma J."/>
        </authorList>
    </citation>
    <scope>NUCLEOTIDE SEQUENCE [LARGE SCALE GENOMIC DNA]</scope>
    <source>
        <strain evidence="15">JCM 30774</strain>
    </source>
</reference>
<proteinExistence type="inferred from homology"/>
<dbReference type="InterPro" id="IPR003660">
    <property type="entry name" value="HAMP_dom"/>
</dbReference>